<dbReference type="Pfam" id="PF21686">
    <property type="entry name" value="LigD_Prim-Pol"/>
    <property type="match status" value="1"/>
</dbReference>
<dbReference type="InterPro" id="IPR014145">
    <property type="entry name" value="LigD_pol_dom"/>
</dbReference>
<name>A0A2P5P7R6_9CHLR</name>
<dbReference type="AlphaFoldDB" id="A0A2P5P7R6"/>
<dbReference type="RefSeq" id="WP_102331754.1">
    <property type="nucleotide sequence ID" value="NZ_CP058566.2"/>
</dbReference>
<feature type="domain" description="DNA ligase D polymerase" evidence="1">
    <location>
        <begin position="29"/>
        <end position="280"/>
    </location>
</feature>
<evidence type="ECO:0000313" key="3">
    <source>
        <dbReference type="Proteomes" id="UP000235653"/>
    </source>
</evidence>
<dbReference type="EMBL" id="JQAN02000008">
    <property type="protein sequence ID" value="PPD58342.1"/>
    <property type="molecule type" value="Genomic_DNA"/>
</dbReference>
<organism evidence="2 3">
    <name type="scientific">Dehalogenimonas etheniformans</name>
    <dbReference type="NCBI Taxonomy" id="1536648"/>
    <lineage>
        <taxon>Bacteria</taxon>
        <taxon>Bacillati</taxon>
        <taxon>Chloroflexota</taxon>
        <taxon>Dehalococcoidia</taxon>
        <taxon>Dehalococcoidales</taxon>
        <taxon>Dehalococcoidaceae</taxon>
        <taxon>Dehalogenimonas</taxon>
    </lineage>
</organism>
<proteinExistence type="predicted"/>
<dbReference type="SUPFAM" id="SSF56747">
    <property type="entry name" value="Prim-pol domain"/>
    <property type="match status" value="1"/>
</dbReference>
<dbReference type="GO" id="GO:0016874">
    <property type="term" value="F:ligase activity"/>
    <property type="evidence" value="ECO:0007669"/>
    <property type="project" value="UniProtKB-KW"/>
</dbReference>
<keyword evidence="3" id="KW-1185">Reference proteome</keyword>
<reference evidence="2 3" key="1">
    <citation type="journal article" date="2017" name="ISME J.">
        <title>Grape pomace compost harbors organohalide-respiring Dehalogenimonas species with novel reductive dehalogenase genes.</title>
        <authorList>
            <person name="Yang Y."/>
            <person name="Higgins S.A."/>
            <person name="Yan J."/>
            <person name="Simsir B."/>
            <person name="Chourey K."/>
            <person name="Iyer R."/>
            <person name="Hettich R.L."/>
            <person name="Baldwin B."/>
            <person name="Ogles D.M."/>
            <person name="Loffler F.E."/>
        </authorList>
    </citation>
    <scope>NUCLEOTIDE SEQUENCE [LARGE SCALE GENOMIC DNA]</scope>
    <source>
        <strain evidence="2 3">GP</strain>
    </source>
</reference>
<evidence type="ECO:0000313" key="2">
    <source>
        <dbReference type="EMBL" id="PPD58342.1"/>
    </source>
</evidence>
<sequence length="302" mass="34174">MPQKIKTSLDGHEIELTNLEKVFFPDGTTKSDLIRYYLKIAPVMLPHLEGRPLSFQRFPDGVEAEGFFQKQAPSSYPSWITRISQGQREIVDYASADSAADLVYFAQQAVIVLHTALARGDKADYPDLMIFDLDPQTDSFEPVRQTAFGFKEFLDDLGLKSYLKVTGGRGLHVTVPLDRSDNFETVHNFALRVARFYQSRHPDDTTTEMSKAKRGNRVFIDVNRNHFSQTAVAPYSVRARKTPSVAAPITWEELEKPGLKPDGYTIGNVFELLKRRPDPWKGIYKKGQSVKEATGKLKKLES</sequence>
<keyword evidence="2" id="KW-0436">Ligase</keyword>
<dbReference type="Gene3D" id="3.90.920.10">
    <property type="entry name" value="DNA primase, PRIM domain"/>
    <property type="match status" value="1"/>
</dbReference>
<gene>
    <name evidence="2" type="ORF">JP09_004335</name>
</gene>
<protein>
    <submittedName>
        <fullName evidence="2">ATP-dependent DNA ligase</fullName>
    </submittedName>
</protein>
<dbReference type="PANTHER" id="PTHR42705:SF2">
    <property type="entry name" value="BIFUNCTIONAL NON-HOMOLOGOUS END JOINING PROTEIN LIGD"/>
    <property type="match status" value="1"/>
</dbReference>
<dbReference type="NCBIfam" id="TIGR02778">
    <property type="entry name" value="ligD_pol"/>
    <property type="match status" value="1"/>
</dbReference>
<dbReference type="Proteomes" id="UP000235653">
    <property type="component" value="Unassembled WGS sequence"/>
</dbReference>
<accession>A0A2P5P7R6</accession>
<comment type="caution">
    <text evidence="2">The sequence shown here is derived from an EMBL/GenBank/DDBJ whole genome shotgun (WGS) entry which is preliminary data.</text>
</comment>
<dbReference type="CDD" id="cd04861">
    <property type="entry name" value="LigD_Pol_like"/>
    <property type="match status" value="1"/>
</dbReference>
<evidence type="ECO:0000259" key="1">
    <source>
        <dbReference type="Pfam" id="PF21686"/>
    </source>
</evidence>
<dbReference type="OrthoDB" id="9802472at2"/>
<dbReference type="InterPro" id="IPR052171">
    <property type="entry name" value="NHEJ_LigD"/>
</dbReference>
<dbReference type="PANTHER" id="PTHR42705">
    <property type="entry name" value="BIFUNCTIONAL NON-HOMOLOGOUS END JOINING PROTEIN LIGD"/>
    <property type="match status" value="1"/>
</dbReference>